<dbReference type="EMBL" id="MFDO01000016">
    <property type="protein sequence ID" value="OGE65540.1"/>
    <property type="molecule type" value="Genomic_DNA"/>
</dbReference>
<dbReference type="InterPro" id="IPR036611">
    <property type="entry name" value="Trigger_fac_ribosome-bd_sf"/>
</dbReference>
<dbReference type="SUPFAM" id="SSF109998">
    <property type="entry name" value="Triger factor/SurA peptide-binding domain-like"/>
    <property type="match status" value="1"/>
</dbReference>
<evidence type="ECO:0000256" key="2">
    <source>
        <dbReference type="ARBA" id="ARBA00004496"/>
    </source>
</evidence>
<keyword evidence="8" id="KW-0413">Isomerase</keyword>
<dbReference type="InterPro" id="IPR008881">
    <property type="entry name" value="Trigger_fac_ribosome-bd_bac"/>
</dbReference>
<feature type="compositionally biased region" description="Polar residues" evidence="10">
    <location>
        <begin position="159"/>
        <end position="182"/>
    </location>
</feature>
<gene>
    <name evidence="13" type="ORF">A3B49_01860</name>
</gene>
<comment type="catalytic activity">
    <reaction evidence="1">
        <text>[protein]-peptidylproline (omega=180) = [protein]-peptidylproline (omega=0)</text>
        <dbReference type="Rhea" id="RHEA:16237"/>
        <dbReference type="Rhea" id="RHEA-COMP:10747"/>
        <dbReference type="Rhea" id="RHEA-COMP:10748"/>
        <dbReference type="ChEBI" id="CHEBI:83833"/>
        <dbReference type="ChEBI" id="CHEBI:83834"/>
        <dbReference type="EC" id="5.2.1.8"/>
    </reaction>
</comment>
<feature type="domain" description="Trigger factor C-terminal" evidence="12">
    <location>
        <begin position="200"/>
        <end position="354"/>
    </location>
</feature>
<evidence type="ECO:0000256" key="7">
    <source>
        <dbReference type="ARBA" id="ARBA00023186"/>
    </source>
</evidence>
<dbReference type="PANTHER" id="PTHR30560:SF3">
    <property type="entry name" value="TRIGGER FACTOR-LIKE PROTEIN TIG, CHLOROPLASTIC"/>
    <property type="match status" value="1"/>
</dbReference>
<dbReference type="InterPro" id="IPR005215">
    <property type="entry name" value="Trig_fac"/>
</dbReference>
<evidence type="ECO:0000256" key="9">
    <source>
        <dbReference type="ARBA" id="ARBA00029986"/>
    </source>
</evidence>
<dbReference type="InterPro" id="IPR008880">
    <property type="entry name" value="Trigger_fac_C"/>
</dbReference>
<comment type="similarity">
    <text evidence="3">Belongs to the FKBP-type PPIase family. Tig subfamily.</text>
</comment>
<evidence type="ECO:0000313" key="13">
    <source>
        <dbReference type="EMBL" id="OGE65540.1"/>
    </source>
</evidence>
<proteinExistence type="inferred from homology"/>
<dbReference type="GO" id="GO:0043022">
    <property type="term" value="F:ribosome binding"/>
    <property type="evidence" value="ECO:0007669"/>
    <property type="project" value="TreeGrafter"/>
</dbReference>
<dbReference type="GO" id="GO:0003755">
    <property type="term" value="F:peptidyl-prolyl cis-trans isomerase activity"/>
    <property type="evidence" value="ECO:0007669"/>
    <property type="project" value="UniProtKB-KW"/>
</dbReference>
<sequence>MITKNITNLPKSVVEVAITVPWEDISAKWDETLTRLSQEVEIPGFRKGQAPLNMVENSIGNKLQDEFLKVVMPQMLVESLQGSTVVPINYPKYQLTSFFKGQSLIFTAQVTNRPEVKISGDYKGLKVQRPELKVIGDTDKDKVIEDLFKRWKVKNPVAQSSQNGVTSGSVSFNQPQASTPQPVISDIPDDAFAKSMGAQSLEDLTLKIKTDLEAEAKYNNELDYEEALLQEVEKITQVDIPDVLVEDELNRMMVSLQRRVSDMGMLMDDYLRSQNETSEGIKNKWRPQAEKNVRMELGLAEVARLENVVISDEEVQAEIDKIQDARLKSQFESQEPRLHLKHNLRQIKTLDLLKKLLKPA</sequence>
<dbReference type="GO" id="GO:0051083">
    <property type="term" value="P:'de novo' cotranslational protein folding"/>
    <property type="evidence" value="ECO:0007669"/>
    <property type="project" value="TreeGrafter"/>
</dbReference>
<dbReference type="GO" id="GO:0015031">
    <property type="term" value="P:protein transport"/>
    <property type="evidence" value="ECO:0007669"/>
    <property type="project" value="InterPro"/>
</dbReference>
<dbReference type="GO" id="GO:0043335">
    <property type="term" value="P:protein unfolding"/>
    <property type="evidence" value="ECO:0007669"/>
    <property type="project" value="TreeGrafter"/>
</dbReference>
<evidence type="ECO:0000256" key="1">
    <source>
        <dbReference type="ARBA" id="ARBA00000971"/>
    </source>
</evidence>
<dbReference type="Pfam" id="PF05698">
    <property type="entry name" value="Trigger_C"/>
    <property type="match status" value="1"/>
</dbReference>
<evidence type="ECO:0000256" key="8">
    <source>
        <dbReference type="ARBA" id="ARBA00023235"/>
    </source>
</evidence>
<comment type="caution">
    <text evidence="13">The sequence shown here is derived from an EMBL/GenBank/DDBJ whole genome shotgun (WGS) entry which is preliminary data.</text>
</comment>
<dbReference type="InterPro" id="IPR027304">
    <property type="entry name" value="Trigger_fact/SurA_dom_sf"/>
</dbReference>
<dbReference type="SUPFAM" id="SSF102735">
    <property type="entry name" value="Trigger factor ribosome-binding domain"/>
    <property type="match status" value="1"/>
</dbReference>
<organism evidence="13 14">
    <name type="scientific">Candidatus Daviesbacteria bacterium RIFCSPLOWO2_01_FULL_40_24</name>
    <dbReference type="NCBI Taxonomy" id="1797787"/>
    <lineage>
        <taxon>Bacteria</taxon>
        <taxon>Candidatus Daviesiibacteriota</taxon>
    </lineage>
</organism>
<name>A0A1F5MJS0_9BACT</name>
<dbReference type="GO" id="GO:0005737">
    <property type="term" value="C:cytoplasm"/>
    <property type="evidence" value="ECO:0007669"/>
    <property type="project" value="UniProtKB-SubCell"/>
</dbReference>
<evidence type="ECO:0000256" key="10">
    <source>
        <dbReference type="SAM" id="MobiDB-lite"/>
    </source>
</evidence>
<comment type="subcellular location">
    <subcellularLocation>
        <location evidence="2">Cytoplasm</location>
    </subcellularLocation>
</comment>
<feature type="domain" description="Trigger factor ribosome-binding bacterial" evidence="11">
    <location>
        <begin position="5"/>
        <end position="147"/>
    </location>
</feature>
<dbReference type="GO" id="GO:0044183">
    <property type="term" value="F:protein folding chaperone"/>
    <property type="evidence" value="ECO:0007669"/>
    <property type="project" value="TreeGrafter"/>
</dbReference>
<reference evidence="13 14" key="1">
    <citation type="journal article" date="2016" name="Nat. Commun.">
        <title>Thousands of microbial genomes shed light on interconnected biogeochemical processes in an aquifer system.</title>
        <authorList>
            <person name="Anantharaman K."/>
            <person name="Brown C.T."/>
            <person name="Hug L.A."/>
            <person name="Sharon I."/>
            <person name="Castelle C.J."/>
            <person name="Probst A.J."/>
            <person name="Thomas B.C."/>
            <person name="Singh A."/>
            <person name="Wilkins M.J."/>
            <person name="Karaoz U."/>
            <person name="Brodie E.L."/>
            <person name="Williams K.H."/>
            <person name="Hubbard S.S."/>
            <person name="Banfield J.F."/>
        </authorList>
    </citation>
    <scope>NUCLEOTIDE SEQUENCE [LARGE SCALE GENOMIC DNA]</scope>
</reference>
<dbReference type="InterPro" id="IPR037041">
    <property type="entry name" value="Trigger_fac_C_sf"/>
</dbReference>
<accession>A0A1F5MJS0</accession>
<dbReference type="Gene3D" id="1.10.3120.10">
    <property type="entry name" value="Trigger factor, C-terminal domain"/>
    <property type="match status" value="1"/>
</dbReference>
<keyword evidence="7" id="KW-0143">Chaperone</keyword>
<dbReference type="EC" id="5.2.1.8" evidence="4"/>
<evidence type="ECO:0000256" key="4">
    <source>
        <dbReference type="ARBA" id="ARBA00013194"/>
    </source>
</evidence>
<evidence type="ECO:0000256" key="3">
    <source>
        <dbReference type="ARBA" id="ARBA00005464"/>
    </source>
</evidence>
<dbReference type="PANTHER" id="PTHR30560">
    <property type="entry name" value="TRIGGER FACTOR CHAPERONE AND PEPTIDYL-PROLYL CIS/TRANS ISOMERASE"/>
    <property type="match status" value="1"/>
</dbReference>
<dbReference type="Proteomes" id="UP000178017">
    <property type="component" value="Unassembled WGS sequence"/>
</dbReference>
<dbReference type="Gene3D" id="3.30.70.1050">
    <property type="entry name" value="Trigger factor ribosome-binding domain"/>
    <property type="match status" value="1"/>
</dbReference>
<evidence type="ECO:0000256" key="6">
    <source>
        <dbReference type="ARBA" id="ARBA00023110"/>
    </source>
</evidence>
<evidence type="ECO:0000259" key="12">
    <source>
        <dbReference type="Pfam" id="PF05698"/>
    </source>
</evidence>
<keyword evidence="6" id="KW-0697">Rotamase</keyword>
<dbReference type="AlphaFoldDB" id="A0A1F5MJS0"/>
<protein>
    <recommendedName>
        <fullName evidence="5">Trigger factor</fullName>
        <ecNumber evidence="4">5.2.1.8</ecNumber>
    </recommendedName>
    <alternativeName>
        <fullName evidence="9">PPIase</fullName>
    </alternativeName>
</protein>
<evidence type="ECO:0000313" key="14">
    <source>
        <dbReference type="Proteomes" id="UP000178017"/>
    </source>
</evidence>
<evidence type="ECO:0000259" key="11">
    <source>
        <dbReference type="Pfam" id="PF05697"/>
    </source>
</evidence>
<dbReference type="Pfam" id="PF05697">
    <property type="entry name" value="Trigger_N"/>
    <property type="match status" value="1"/>
</dbReference>
<feature type="region of interest" description="Disordered" evidence="10">
    <location>
        <begin position="159"/>
        <end position="184"/>
    </location>
</feature>
<evidence type="ECO:0000256" key="5">
    <source>
        <dbReference type="ARBA" id="ARBA00016902"/>
    </source>
</evidence>